<dbReference type="GO" id="GO:1904680">
    <property type="term" value="F:peptide transmembrane transporter activity"/>
    <property type="evidence" value="ECO:0007669"/>
    <property type="project" value="TreeGrafter"/>
</dbReference>
<keyword evidence="3" id="KW-0732">Signal</keyword>
<protein>
    <submittedName>
        <fullName evidence="5">ABC transporter substrate-binding protein</fullName>
    </submittedName>
</protein>
<dbReference type="SUPFAM" id="SSF53850">
    <property type="entry name" value="Periplasmic binding protein-like II"/>
    <property type="match status" value="1"/>
</dbReference>
<dbReference type="InterPro" id="IPR039424">
    <property type="entry name" value="SBP_5"/>
</dbReference>
<evidence type="ECO:0000256" key="2">
    <source>
        <dbReference type="ARBA" id="ARBA00005695"/>
    </source>
</evidence>
<dbReference type="KEGG" id="psin:CAK95_27375"/>
<comment type="similarity">
    <text evidence="2">Belongs to the bacterial solute-binding protein 5 family.</text>
</comment>
<dbReference type="Gene3D" id="3.10.105.10">
    <property type="entry name" value="Dipeptide-binding Protein, Domain 3"/>
    <property type="match status" value="1"/>
</dbReference>
<dbReference type="EMBL" id="CP021112">
    <property type="protein sequence ID" value="ARQ03234.1"/>
    <property type="molecule type" value="Genomic_DNA"/>
</dbReference>
<dbReference type="STRING" id="1235591.CAK95_27375"/>
<dbReference type="InterPro" id="IPR000914">
    <property type="entry name" value="SBP_5_dom"/>
</dbReference>
<accession>A0A1W7A0V1</accession>
<dbReference type="AlphaFoldDB" id="A0A1W7A0V1"/>
<comment type="subcellular location">
    <subcellularLocation>
        <location evidence="1">Periplasm</location>
    </subcellularLocation>
</comment>
<dbReference type="PANTHER" id="PTHR30290:SF38">
    <property type="entry name" value="D,D-DIPEPTIDE-BINDING PERIPLASMIC PROTEIN DDPA-RELATED"/>
    <property type="match status" value="1"/>
</dbReference>
<dbReference type="Proteomes" id="UP000194137">
    <property type="component" value="Chromosome"/>
</dbReference>
<evidence type="ECO:0000259" key="4">
    <source>
        <dbReference type="Pfam" id="PF00496"/>
    </source>
</evidence>
<dbReference type="GO" id="GO:0043190">
    <property type="term" value="C:ATP-binding cassette (ABC) transporter complex"/>
    <property type="evidence" value="ECO:0007669"/>
    <property type="project" value="InterPro"/>
</dbReference>
<dbReference type="PIRSF" id="PIRSF002741">
    <property type="entry name" value="MppA"/>
    <property type="match status" value="1"/>
</dbReference>
<evidence type="ECO:0000313" key="5">
    <source>
        <dbReference type="EMBL" id="ARQ03234.1"/>
    </source>
</evidence>
<gene>
    <name evidence="5" type="ORF">CAK95_27375</name>
</gene>
<name>A0A1W7A0V1_9HYPH</name>
<evidence type="ECO:0000313" key="6">
    <source>
        <dbReference type="Proteomes" id="UP000194137"/>
    </source>
</evidence>
<evidence type="ECO:0000256" key="1">
    <source>
        <dbReference type="ARBA" id="ARBA00004418"/>
    </source>
</evidence>
<proteinExistence type="inferred from homology"/>
<sequence length="510" mass="56824">MNDLTKREFVSLMMGLPATAFLSKVANAQSPDALNIAFMADVQSWDPTSVTFPVGQSIYKCVFDSPLHYSSDQKLQPRQIVSRKWVDDNSTRLEITLRDDMFFHDGSKLTTEDVKYSWVTRPHKDKKLAIAGLLQDLKDVEIISPTQAVLVYSKPSPSAEFYLGFLTVYILPKAYHEKVGDEGFVAKPIGAGPYKLVDYQRGSRIVLEAFDKYWGGVPSIKNVTFQALPEASTRVAAIESGRVDVAVQLPFREAVRLQSKPELSVNLFPQAEIYMLQIPSYVETYQNKDVRTALHMAIDKAALAKAFFNNVAKPLQVLATPGSSGDVPGYKFPFDRKRAAEIMEKAGFSKAKPLQMTFLTTNGTFPNDYEIAQAIAAMWRQIGVDVKIEETTVAKYLELNHGAKLPGIMLYSWANATGDPENYSGRILNPALRFSAWKEPANGERIAKLFAMKLGEERLEGYRALNKDASENSWSIPLLQPAANVVTKKTVDLPIYSQGYILPAEAKRKG</sequence>
<dbReference type="Gene3D" id="3.40.190.10">
    <property type="entry name" value="Periplasmic binding protein-like II"/>
    <property type="match status" value="1"/>
</dbReference>
<organism evidence="5 6">
    <name type="scientific">Pseudorhodoplanes sinuspersici</name>
    <dbReference type="NCBI Taxonomy" id="1235591"/>
    <lineage>
        <taxon>Bacteria</taxon>
        <taxon>Pseudomonadati</taxon>
        <taxon>Pseudomonadota</taxon>
        <taxon>Alphaproteobacteria</taxon>
        <taxon>Hyphomicrobiales</taxon>
        <taxon>Pseudorhodoplanes</taxon>
    </lineage>
</organism>
<feature type="domain" description="Solute-binding protein family 5" evidence="4">
    <location>
        <begin position="80"/>
        <end position="428"/>
    </location>
</feature>
<dbReference type="Pfam" id="PF00496">
    <property type="entry name" value="SBP_bac_5"/>
    <property type="match status" value="1"/>
</dbReference>
<dbReference type="InterPro" id="IPR030678">
    <property type="entry name" value="Peptide/Ni-bd"/>
</dbReference>
<reference evidence="5 6" key="1">
    <citation type="submission" date="2017-05" db="EMBL/GenBank/DDBJ databases">
        <title>Full genome sequence of Pseudorhodoplanes sinuspersici.</title>
        <authorList>
            <person name="Dastgheib S.M.M."/>
            <person name="Shavandi M."/>
            <person name="Tirandaz H."/>
        </authorList>
    </citation>
    <scope>NUCLEOTIDE SEQUENCE [LARGE SCALE GENOMIC DNA]</scope>
    <source>
        <strain evidence="5 6">RIPI110</strain>
    </source>
</reference>
<dbReference type="GO" id="GO:0030288">
    <property type="term" value="C:outer membrane-bounded periplasmic space"/>
    <property type="evidence" value="ECO:0007669"/>
    <property type="project" value="UniProtKB-ARBA"/>
</dbReference>
<keyword evidence="6" id="KW-1185">Reference proteome</keyword>
<dbReference type="PANTHER" id="PTHR30290">
    <property type="entry name" value="PERIPLASMIC BINDING COMPONENT OF ABC TRANSPORTER"/>
    <property type="match status" value="1"/>
</dbReference>
<evidence type="ECO:0000256" key="3">
    <source>
        <dbReference type="ARBA" id="ARBA00022729"/>
    </source>
</evidence>
<dbReference type="Gene3D" id="3.90.76.10">
    <property type="entry name" value="Dipeptide-binding Protein, Domain 1"/>
    <property type="match status" value="1"/>
</dbReference>
<dbReference type="GO" id="GO:0015833">
    <property type="term" value="P:peptide transport"/>
    <property type="evidence" value="ECO:0007669"/>
    <property type="project" value="TreeGrafter"/>
</dbReference>